<comment type="caution">
    <text evidence="3">The sequence shown here is derived from an EMBL/GenBank/DDBJ whole genome shotgun (WGS) entry which is preliminary data.</text>
</comment>
<dbReference type="PANTHER" id="PTHR43157">
    <property type="entry name" value="PHOSPHATIDYLINOSITOL-GLYCAN BIOSYNTHESIS CLASS F PROTEIN-RELATED"/>
    <property type="match status" value="1"/>
</dbReference>
<evidence type="ECO:0000313" key="3">
    <source>
        <dbReference type="EMBL" id="TYP92034.1"/>
    </source>
</evidence>
<dbReference type="PANTHER" id="PTHR43157:SF31">
    <property type="entry name" value="PHOSPHATIDYLINOSITOL-GLYCAN BIOSYNTHESIS CLASS F PROTEIN"/>
    <property type="match status" value="1"/>
</dbReference>
<dbReference type="InterPro" id="IPR002347">
    <property type="entry name" value="SDR_fam"/>
</dbReference>
<dbReference type="PRINTS" id="PR00081">
    <property type="entry name" value="GDHRDH"/>
</dbReference>
<dbReference type="RefSeq" id="WP_148899599.1">
    <property type="nucleotide sequence ID" value="NZ_VNHY01000004.1"/>
</dbReference>
<organism evidence="3 4">
    <name type="scientific">Fodinibius salinus</name>
    <dbReference type="NCBI Taxonomy" id="860790"/>
    <lineage>
        <taxon>Bacteria</taxon>
        <taxon>Pseudomonadati</taxon>
        <taxon>Balneolota</taxon>
        <taxon>Balneolia</taxon>
        <taxon>Balneolales</taxon>
        <taxon>Balneolaceae</taxon>
        <taxon>Fodinibius</taxon>
    </lineage>
</organism>
<accession>A0A5D3YIA4</accession>
<proteinExistence type="inferred from homology"/>
<name>A0A5D3YIA4_9BACT</name>
<dbReference type="OrthoDB" id="597510at2"/>
<dbReference type="Pfam" id="PF00106">
    <property type="entry name" value="adh_short"/>
    <property type="match status" value="1"/>
</dbReference>
<dbReference type="InterPro" id="IPR036291">
    <property type="entry name" value="NAD(P)-bd_dom_sf"/>
</dbReference>
<dbReference type="CDD" id="cd05327">
    <property type="entry name" value="retinol-DH_like_SDR_c_like"/>
    <property type="match status" value="1"/>
</dbReference>
<dbReference type="GO" id="GO:0016491">
    <property type="term" value="F:oxidoreductase activity"/>
    <property type="evidence" value="ECO:0007669"/>
    <property type="project" value="UniProtKB-KW"/>
</dbReference>
<dbReference type="AlphaFoldDB" id="A0A5D3YIA4"/>
<keyword evidence="1" id="KW-0560">Oxidoreductase</keyword>
<evidence type="ECO:0000256" key="2">
    <source>
        <dbReference type="RuleBase" id="RU000363"/>
    </source>
</evidence>
<dbReference type="SUPFAM" id="SSF51735">
    <property type="entry name" value="NAD(P)-binding Rossmann-fold domains"/>
    <property type="match status" value="1"/>
</dbReference>
<keyword evidence="4" id="KW-1185">Reference proteome</keyword>
<evidence type="ECO:0000313" key="4">
    <source>
        <dbReference type="Proteomes" id="UP000324595"/>
    </source>
</evidence>
<gene>
    <name evidence="3" type="ORF">LX73_2280</name>
</gene>
<dbReference type="Gene3D" id="3.40.50.720">
    <property type="entry name" value="NAD(P)-binding Rossmann-like Domain"/>
    <property type="match status" value="1"/>
</dbReference>
<protein>
    <submittedName>
        <fullName evidence="3">NAD(P)-dependent dehydrogenase, short-chain alcohol dehydrogenase family</fullName>
    </submittedName>
</protein>
<dbReference type="EMBL" id="VNHY01000004">
    <property type="protein sequence ID" value="TYP92034.1"/>
    <property type="molecule type" value="Genomic_DNA"/>
</dbReference>
<dbReference type="Proteomes" id="UP000324595">
    <property type="component" value="Unassembled WGS sequence"/>
</dbReference>
<sequence>MDLTNKLCVVTGANSGIGKETARAFAQQEAYVVMICRNEQRARTAKKEIINSTGHTGIEIVLADLTVQQDVRQAADQIIQQFDRVDILVNNAGIIPDDRQETVDGIEKTLAINHLAPFLLTNLLLDHLQKAEQGRIVNVSSEVHRVGASIFDLDNIQLKDNYTPMKAYGLSKLCNIMFTHQLAKRTTDTSITANCLHPGVVNTQLAEEANWIMKFFYWIGKPFMKSPQSGAETIIYLSTSDEVRDISGKYFKNQKEASPASIAYDDVISEKLWEQSEELTDLS</sequence>
<reference evidence="3 4" key="1">
    <citation type="submission" date="2019-07" db="EMBL/GenBank/DDBJ databases">
        <title>Genomic Encyclopedia of Archaeal and Bacterial Type Strains, Phase II (KMG-II): from individual species to whole genera.</title>
        <authorList>
            <person name="Goeker M."/>
        </authorList>
    </citation>
    <scope>NUCLEOTIDE SEQUENCE [LARGE SCALE GENOMIC DNA]</scope>
    <source>
        <strain evidence="3 4">DSM 21935</strain>
    </source>
</reference>
<evidence type="ECO:0000256" key="1">
    <source>
        <dbReference type="ARBA" id="ARBA00023002"/>
    </source>
</evidence>
<comment type="similarity">
    <text evidence="2">Belongs to the short-chain dehydrogenases/reductases (SDR) family.</text>
</comment>
<dbReference type="PRINTS" id="PR00080">
    <property type="entry name" value="SDRFAMILY"/>
</dbReference>